<dbReference type="OrthoDB" id="1858881at2759"/>
<dbReference type="STRING" id="888268.A0A1E5UQX7"/>
<organism evidence="2 3">
    <name type="scientific">Dichanthelium oligosanthes</name>
    <dbReference type="NCBI Taxonomy" id="888268"/>
    <lineage>
        <taxon>Eukaryota</taxon>
        <taxon>Viridiplantae</taxon>
        <taxon>Streptophyta</taxon>
        <taxon>Embryophyta</taxon>
        <taxon>Tracheophyta</taxon>
        <taxon>Spermatophyta</taxon>
        <taxon>Magnoliopsida</taxon>
        <taxon>Liliopsida</taxon>
        <taxon>Poales</taxon>
        <taxon>Poaceae</taxon>
        <taxon>PACMAD clade</taxon>
        <taxon>Panicoideae</taxon>
        <taxon>Panicodae</taxon>
        <taxon>Paniceae</taxon>
        <taxon>Dichantheliinae</taxon>
        <taxon>Dichanthelium</taxon>
    </lineage>
</organism>
<feature type="region of interest" description="Disordered" evidence="1">
    <location>
        <begin position="61"/>
        <end position="110"/>
    </location>
</feature>
<sequence>MGSLMAGWDSPVLGDDRKVDARRTRSLTNEEVEAFWKQRRRSEDGGELIISSLASLATESPFGSLEKAARSPSARGAKPGPSSPAVRVDGFLPGEDDHDGAADSPSKSRDWWTRSRWAFLNEPPLEEPSGRAQTYTPQFHVARVATAGDV</sequence>
<accession>A0A1E5UQX7</accession>
<dbReference type="Proteomes" id="UP000095767">
    <property type="component" value="Unassembled WGS sequence"/>
</dbReference>
<evidence type="ECO:0000256" key="1">
    <source>
        <dbReference type="SAM" id="MobiDB-lite"/>
    </source>
</evidence>
<feature type="compositionally biased region" description="Basic and acidic residues" evidence="1">
    <location>
        <begin position="14"/>
        <end position="23"/>
    </location>
</feature>
<keyword evidence="3" id="KW-1185">Reference proteome</keyword>
<dbReference type="EMBL" id="LWDX02067330">
    <property type="protein sequence ID" value="OEL15277.1"/>
    <property type="molecule type" value="Genomic_DNA"/>
</dbReference>
<name>A0A1E5UQX7_9POAL</name>
<proteinExistence type="predicted"/>
<evidence type="ECO:0000313" key="2">
    <source>
        <dbReference type="EMBL" id="OEL15277.1"/>
    </source>
</evidence>
<comment type="caution">
    <text evidence="2">The sequence shown here is derived from an EMBL/GenBank/DDBJ whole genome shotgun (WGS) entry which is preliminary data.</text>
</comment>
<dbReference type="PANTHER" id="PTHR33872:SF2">
    <property type="entry name" value="DNA POLYMERASE EPSILON CATALYTIC SUBUNIT A"/>
    <property type="match status" value="1"/>
</dbReference>
<gene>
    <name evidence="2" type="ORF">BAE44_0023701</name>
</gene>
<feature type="region of interest" description="Disordered" evidence="1">
    <location>
        <begin position="1"/>
        <end position="25"/>
    </location>
</feature>
<dbReference type="AlphaFoldDB" id="A0A1E5UQX7"/>
<protein>
    <submittedName>
        <fullName evidence="2">Uncharacterized protein</fullName>
    </submittedName>
</protein>
<dbReference type="PANTHER" id="PTHR33872">
    <property type="entry name" value="DNA POLYMERASE EPSILON CATALYTIC SUBUNIT A"/>
    <property type="match status" value="1"/>
</dbReference>
<reference evidence="2 3" key="1">
    <citation type="submission" date="2016-09" db="EMBL/GenBank/DDBJ databases">
        <title>The draft genome of Dichanthelium oligosanthes: A C3 panicoid grass species.</title>
        <authorList>
            <person name="Studer A.J."/>
            <person name="Schnable J.C."/>
            <person name="Brutnell T.P."/>
        </authorList>
    </citation>
    <scope>NUCLEOTIDE SEQUENCE [LARGE SCALE GENOMIC DNA]</scope>
    <source>
        <strain evidence="3">cv. Kellogg 1175</strain>
        <tissue evidence="2">Leaf</tissue>
    </source>
</reference>
<evidence type="ECO:0000313" key="3">
    <source>
        <dbReference type="Proteomes" id="UP000095767"/>
    </source>
</evidence>